<evidence type="ECO:0000256" key="3">
    <source>
        <dbReference type="ARBA" id="ARBA00023319"/>
    </source>
</evidence>
<feature type="signal peptide" evidence="6">
    <location>
        <begin position="1"/>
        <end position="23"/>
    </location>
</feature>
<accession>A0AAJ8DQ74</accession>
<feature type="transmembrane region" description="Helical" evidence="5">
    <location>
        <begin position="194"/>
        <end position="217"/>
    </location>
</feature>
<feature type="chain" id="PRO_5044710041" evidence="6">
    <location>
        <begin position="24"/>
        <end position="345"/>
    </location>
</feature>
<feature type="compositionally biased region" description="Polar residues" evidence="4">
    <location>
        <begin position="134"/>
        <end position="143"/>
    </location>
</feature>
<dbReference type="KEGG" id="lcf:108887407"/>
<dbReference type="SUPFAM" id="SSF48726">
    <property type="entry name" value="Immunoglobulin"/>
    <property type="match status" value="1"/>
</dbReference>
<keyword evidence="2" id="KW-1015">Disulfide bond</keyword>
<dbReference type="PANTHER" id="PTHR16423">
    <property type="entry name" value="TREM-LIKE TRANSCRIPT PROTEIN"/>
    <property type="match status" value="1"/>
</dbReference>
<evidence type="ECO:0000313" key="10">
    <source>
        <dbReference type="RefSeq" id="XP_050927388.1"/>
    </source>
</evidence>
<dbReference type="InterPro" id="IPR036179">
    <property type="entry name" value="Ig-like_dom_sf"/>
</dbReference>
<dbReference type="Proteomes" id="UP000694890">
    <property type="component" value="Linkage group LG6"/>
</dbReference>
<evidence type="ECO:0000256" key="5">
    <source>
        <dbReference type="SAM" id="Phobius"/>
    </source>
</evidence>
<dbReference type="InterPro" id="IPR052314">
    <property type="entry name" value="Immune_rcpt_domain"/>
</dbReference>
<feature type="region of interest" description="Disordered" evidence="4">
    <location>
        <begin position="134"/>
        <end position="191"/>
    </location>
</feature>
<evidence type="ECO:0000256" key="2">
    <source>
        <dbReference type="ARBA" id="ARBA00023157"/>
    </source>
</evidence>
<evidence type="ECO:0000256" key="1">
    <source>
        <dbReference type="ARBA" id="ARBA00022729"/>
    </source>
</evidence>
<dbReference type="RefSeq" id="XP_018538340.1">
    <property type="nucleotide sequence ID" value="XM_018682824.2"/>
</dbReference>
<organism evidence="7 9">
    <name type="scientific">Lates calcarifer</name>
    <name type="common">Barramundi</name>
    <name type="synonym">Holocentrus calcarifer</name>
    <dbReference type="NCBI Taxonomy" id="8187"/>
    <lineage>
        <taxon>Eukaryota</taxon>
        <taxon>Metazoa</taxon>
        <taxon>Chordata</taxon>
        <taxon>Craniata</taxon>
        <taxon>Vertebrata</taxon>
        <taxon>Euteleostomi</taxon>
        <taxon>Actinopterygii</taxon>
        <taxon>Neopterygii</taxon>
        <taxon>Teleostei</taxon>
        <taxon>Neoteleostei</taxon>
        <taxon>Acanthomorphata</taxon>
        <taxon>Carangaria</taxon>
        <taxon>Carangaria incertae sedis</taxon>
        <taxon>Centropomidae</taxon>
        <taxon>Lates</taxon>
    </lineage>
</organism>
<dbReference type="GeneID" id="108887407"/>
<feature type="compositionally biased region" description="Low complexity" evidence="4">
    <location>
        <begin position="144"/>
        <end position="183"/>
    </location>
</feature>
<keyword evidence="3" id="KW-0393">Immunoglobulin domain</keyword>
<dbReference type="PANTHER" id="PTHR16423:SF7">
    <property type="entry name" value="NATURAL CYTOTOXICITY TRIGGERING RECEPTOR 2"/>
    <property type="match status" value="1"/>
</dbReference>
<evidence type="ECO:0000256" key="6">
    <source>
        <dbReference type="SAM" id="SignalP"/>
    </source>
</evidence>
<dbReference type="RefSeq" id="XP_050927387.1">
    <property type="nucleotide sequence ID" value="XM_051071430.1"/>
</dbReference>
<proteinExistence type="predicted"/>
<sequence length="345" mass="37097">MKVHHTLICFFLTALQETDLINAETFIRTEPEGGNMTVACNFKLPGGKKIFCKNECKEDKDILIETVKDRAQSGRYSIEYKEGTLLVSSTLLYVTITRLTKSDSGRYWCGLERTGFLDGYDEIDLRVTDAPTTSKPNLTVQPFSTSLPSASTSTTSTTTTVTQSLSSSSGSSTPSSSSPETNTQPKTSPTGPGVLLYVGLTLLFMIIVLSVAVLIFCRKNASKPKEPPADTVYANVTVANQAMREDRRGRSPPVEVSTVYSQAKYTKANRAETTDDYSLVAATASSAGNKAEDDALTYSEVEFVNGAGASHNSAPSGNAEAVIYSEPRVEGNDASPPLYSTVTSH</sequence>
<reference evidence="8 9" key="1">
    <citation type="submission" date="2025-04" db="UniProtKB">
        <authorList>
            <consortium name="RefSeq"/>
        </authorList>
    </citation>
    <scope>IDENTIFICATION</scope>
    <source>
        <tissue evidence="8 9">Brain</tissue>
    </source>
</reference>
<dbReference type="AlphaFoldDB" id="A0AAJ8DQ74"/>
<dbReference type="GO" id="GO:0009986">
    <property type="term" value="C:cell surface"/>
    <property type="evidence" value="ECO:0007669"/>
    <property type="project" value="TreeGrafter"/>
</dbReference>
<dbReference type="GO" id="GO:0038023">
    <property type="term" value="F:signaling receptor activity"/>
    <property type="evidence" value="ECO:0007669"/>
    <property type="project" value="TreeGrafter"/>
</dbReference>
<feature type="region of interest" description="Disordered" evidence="4">
    <location>
        <begin position="308"/>
        <end position="345"/>
    </location>
</feature>
<evidence type="ECO:0000313" key="8">
    <source>
        <dbReference type="RefSeq" id="XP_018538340.1"/>
    </source>
</evidence>
<keyword evidence="5" id="KW-0812">Transmembrane</keyword>
<gene>
    <name evidence="8 9 10" type="primary">LOC108887407</name>
</gene>
<keyword evidence="5" id="KW-1133">Transmembrane helix</keyword>
<keyword evidence="5" id="KW-0472">Membrane</keyword>
<dbReference type="InterPro" id="IPR013783">
    <property type="entry name" value="Ig-like_fold"/>
</dbReference>
<name>A0AAJ8DQ74_LATCA</name>
<protein>
    <submittedName>
        <fullName evidence="9">CMRF35-like molecule 1 isoform X1</fullName>
    </submittedName>
    <submittedName>
        <fullName evidence="8">CMRF35-like molecule 1 isoform X2</fullName>
    </submittedName>
    <submittedName>
        <fullName evidence="10">CMRF35-like molecule 1 isoform X3</fullName>
    </submittedName>
</protein>
<keyword evidence="1 6" id="KW-0732">Signal</keyword>
<evidence type="ECO:0000256" key="4">
    <source>
        <dbReference type="SAM" id="MobiDB-lite"/>
    </source>
</evidence>
<dbReference type="Gene3D" id="2.60.40.10">
    <property type="entry name" value="Immunoglobulins"/>
    <property type="match status" value="1"/>
</dbReference>
<evidence type="ECO:0000313" key="9">
    <source>
        <dbReference type="RefSeq" id="XP_050927387.1"/>
    </source>
</evidence>
<evidence type="ECO:0000313" key="7">
    <source>
        <dbReference type="Proteomes" id="UP000694890"/>
    </source>
</evidence>
<dbReference type="RefSeq" id="XP_050927388.1">
    <property type="nucleotide sequence ID" value="XM_051071431.1"/>
</dbReference>